<dbReference type="PANTHER" id="PTHR30146:SF155">
    <property type="entry name" value="ALANINE RACEMASE"/>
    <property type="match status" value="1"/>
</dbReference>
<protein>
    <submittedName>
        <fullName evidence="5">DNA-binding transcriptional regulator, LacI/PurR family</fullName>
    </submittedName>
</protein>
<dbReference type="Proteomes" id="UP000199055">
    <property type="component" value="Unassembled WGS sequence"/>
</dbReference>
<evidence type="ECO:0000256" key="1">
    <source>
        <dbReference type="ARBA" id="ARBA00023015"/>
    </source>
</evidence>
<evidence type="ECO:0000256" key="2">
    <source>
        <dbReference type="ARBA" id="ARBA00023125"/>
    </source>
</evidence>
<dbReference type="SUPFAM" id="SSF53822">
    <property type="entry name" value="Periplasmic binding protein-like I"/>
    <property type="match status" value="1"/>
</dbReference>
<dbReference type="InterPro" id="IPR028082">
    <property type="entry name" value="Peripla_BP_I"/>
</dbReference>
<dbReference type="AlphaFoldDB" id="A0A1H9BG81"/>
<feature type="domain" description="Transcriptional regulator LacI/GalR-like sensor" evidence="4">
    <location>
        <begin position="142"/>
        <end position="298"/>
    </location>
</feature>
<evidence type="ECO:0000259" key="4">
    <source>
        <dbReference type="Pfam" id="PF13377"/>
    </source>
</evidence>
<dbReference type="PANTHER" id="PTHR30146">
    <property type="entry name" value="LACI-RELATED TRANSCRIPTIONAL REPRESSOR"/>
    <property type="match status" value="1"/>
</dbReference>
<keyword evidence="3" id="KW-0804">Transcription</keyword>
<evidence type="ECO:0000313" key="6">
    <source>
        <dbReference type="Proteomes" id="UP000199055"/>
    </source>
</evidence>
<evidence type="ECO:0000256" key="3">
    <source>
        <dbReference type="ARBA" id="ARBA00023163"/>
    </source>
</evidence>
<organism evidence="5 6">
    <name type="scientific">Streptomyces radiopugnans</name>
    <dbReference type="NCBI Taxonomy" id="403935"/>
    <lineage>
        <taxon>Bacteria</taxon>
        <taxon>Bacillati</taxon>
        <taxon>Actinomycetota</taxon>
        <taxon>Actinomycetes</taxon>
        <taxon>Kitasatosporales</taxon>
        <taxon>Streptomycetaceae</taxon>
        <taxon>Streptomyces</taxon>
    </lineage>
</organism>
<keyword evidence="6" id="KW-1185">Reference proteome</keyword>
<proteinExistence type="predicted"/>
<evidence type="ECO:0000313" key="5">
    <source>
        <dbReference type="EMBL" id="SEP87869.1"/>
    </source>
</evidence>
<accession>A0A1H9BG81</accession>
<keyword evidence="1" id="KW-0805">Transcription regulation</keyword>
<sequence length="307" mass="31983">MDASEHTGTAGAGFSGAVGLVLARPARLLGIEPFFMEFIAGIEERLAERGLSLLLHVVADQEAEIAAYRRWAERGLVEAVVVVNRTVDDRRLPVLRELGLPAVLAGAGSDAPGGGAEAGGGGGTPMPAVRTDDAGPVREALAHLLDLGHRRIARVSGPAGLLHTRARTEALVQGCREAGVEPVVVEGDYSDESGAGLTAELLRRPEPPTAILYDNDVMAVAGLGAAKEMGVAVPERLSLIAWDDSTMCRLASPPLTTMSVDVHQYGVLVAESVLELVDGLPVAERWSPTARCVPRGSTARCAVPSTA</sequence>
<dbReference type="Pfam" id="PF13377">
    <property type="entry name" value="Peripla_BP_3"/>
    <property type="match status" value="1"/>
</dbReference>
<dbReference type="STRING" id="403935.SAMN05216481_102373"/>
<reference evidence="5 6" key="1">
    <citation type="submission" date="2016-10" db="EMBL/GenBank/DDBJ databases">
        <authorList>
            <person name="de Groot N.N."/>
        </authorList>
    </citation>
    <scope>NUCLEOTIDE SEQUENCE [LARGE SCALE GENOMIC DNA]</scope>
    <source>
        <strain evidence="5 6">CGMCC 4.3519</strain>
    </source>
</reference>
<dbReference type="Gene3D" id="3.40.50.2300">
    <property type="match status" value="2"/>
</dbReference>
<dbReference type="GO" id="GO:0000976">
    <property type="term" value="F:transcription cis-regulatory region binding"/>
    <property type="evidence" value="ECO:0007669"/>
    <property type="project" value="TreeGrafter"/>
</dbReference>
<name>A0A1H9BG81_9ACTN</name>
<gene>
    <name evidence="5" type="ORF">SAMN05216481_102373</name>
</gene>
<dbReference type="GO" id="GO:0003700">
    <property type="term" value="F:DNA-binding transcription factor activity"/>
    <property type="evidence" value="ECO:0007669"/>
    <property type="project" value="TreeGrafter"/>
</dbReference>
<dbReference type="EMBL" id="FOET01000002">
    <property type="protein sequence ID" value="SEP87869.1"/>
    <property type="molecule type" value="Genomic_DNA"/>
</dbReference>
<dbReference type="InterPro" id="IPR046335">
    <property type="entry name" value="LacI/GalR-like_sensor"/>
</dbReference>
<dbReference type="RefSeq" id="WP_093656426.1">
    <property type="nucleotide sequence ID" value="NZ_FOET01000002.1"/>
</dbReference>
<keyword evidence="2 5" id="KW-0238">DNA-binding</keyword>